<evidence type="ECO:0000313" key="3">
    <source>
        <dbReference type="Proteomes" id="UP000001610"/>
    </source>
</evidence>
<proteinExistence type="predicted"/>
<gene>
    <name evidence="2" type="ORF">CCM_01716</name>
</gene>
<dbReference type="STRING" id="983644.G3J6M9"/>
<evidence type="ECO:0000256" key="1">
    <source>
        <dbReference type="SAM" id="MobiDB-lite"/>
    </source>
</evidence>
<dbReference type="RefSeq" id="XP_006666934.1">
    <property type="nucleotide sequence ID" value="XM_006666871.1"/>
</dbReference>
<dbReference type="OrthoDB" id="5299893at2759"/>
<dbReference type="VEuPathDB" id="FungiDB:CCM_01716"/>
<dbReference type="AlphaFoldDB" id="G3J6M9"/>
<dbReference type="HOGENOM" id="CLU_512885_0_0_1"/>
<sequence length="531" mass="57855">MNTSCFGGFKCLNPRAGSKVIGRVQVVTRWDALGVVCGWQLAGRQPSFFAEPGPHIFPVPGFVVSIGANCSAIIMEGILCETPRQNYSTTHLSEPTRRSNLCRDCVVGLCAKPVTMGACHSCLGQRDKDTYDEQEENRLLYDDDNAMQYGSFAEGHGGDDSVEAQRENEALQQVRMREELALFREIVMGLDGPEQWLETNMVDIFEIAPQQPNGGQSTGFGYAGQGARVARYQHLVSKLSSEDVDQAAGIKIDWYTEDDSQNERPMSLKTLDHDDGALVGTFADAAAAMKRFGISSPQHHLLLQLPDTPVSYEAGDGSHRSLVAQVEWGRSMVRTRGGRSLPRINQPLGQHTRQPGPNCRDRARLVPGCRDRTPVEVSSGSPTEMRSAPASGTRAWRVSSSRLAPVPPFYAIPSAGQPLSTKVNSWWPPSLGSTAAAVMPPVAEAKLDQGPLEHHSPPCERAGRAAGRVLDESRGVEPTHWALSHRNGERGNLCAFSSPSRWYYGDLFRQDKRAGQAHGGSLAHSNARSGQ</sequence>
<dbReference type="GeneID" id="18163746"/>
<protein>
    <submittedName>
        <fullName evidence="2">Uncharacterized protein</fullName>
    </submittedName>
</protein>
<dbReference type="InParanoid" id="G3J6M9"/>
<dbReference type="KEGG" id="cmt:CCM_01716"/>
<dbReference type="Proteomes" id="UP000001610">
    <property type="component" value="Unassembled WGS sequence"/>
</dbReference>
<feature type="compositionally biased region" description="Basic and acidic residues" evidence="1">
    <location>
        <begin position="359"/>
        <end position="374"/>
    </location>
</feature>
<accession>G3J6M9</accession>
<reference evidence="2 3" key="1">
    <citation type="journal article" date="2011" name="Genome Biol.">
        <title>Genome sequence of the insect pathogenic fungus Cordyceps militaris, a valued traditional Chinese medicine.</title>
        <authorList>
            <person name="Zheng P."/>
            <person name="Xia Y."/>
            <person name="Xiao G."/>
            <person name="Xiong C."/>
            <person name="Hu X."/>
            <person name="Zhang S."/>
            <person name="Zheng H."/>
            <person name="Huang Y."/>
            <person name="Zhou Y."/>
            <person name="Wang S."/>
            <person name="Zhao G.P."/>
            <person name="Liu X."/>
            <person name="St Leger R.J."/>
            <person name="Wang C."/>
        </authorList>
    </citation>
    <scope>NUCLEOTIDE SEQUENCE [LARGE SCALE GENOMIC DNA]</scope>
    <source>
        <strain evidence="2 3">CM01</strain>
    </source>
</reference>
<dbReference type="EMBL" id="JH126399">
    <property type="protein sequence ID" value="EGX97057.1"/>
    <property type="molecule type" value="Genomic_DNA"/>
</dbReference>
<dbReference type="eggNOG" id="ENOG502SGDI">
    <property type="taxonomic scope" value="Eukaryota"/>
</dbReference>
<evidence type="ECO:0000313" key="2">
    <source>
        <dbReference type="EMBL" id="EGX97057.1"/>
    </source>
</evidence>
<organism evidence="2 3">
    <name type="scientific">Cordyceps militaris (strain CM01)</name>
    <name type="common">Caterpillar fungus</name>
    <dbReference type="NCBI Taxonomy" id="983644"/>
    <lineage>
        <taxon>Eukaryota</taxon>
        <taxon>Fungi</taxon>
        <taxon>Dikarya</taxon>
        <taxon>Ascomycota</taxon>
        <taxon>Pezizomycotina</taxon>
        <taxon>Sordariomycetes</taxon>
        <taxon>Hypocreomycetidae</taxon>
        <taxon>Hypocreales</taxon>
        <taxon>Cordycipitaceae</taxon>
        <taxon>Cordyceps</taxon>
    </lineage>
</organism>
<feature type="region of interest" description="Disordered" evidence="1">
    <location>
        <begin position="337"/>
        <end position="393"/>
    </location>
</feature>
<name>G3J6M9_CORMM</name>
<keyword evidence="3" id="KW-1185">Reference proteome</keyword>